<comment type="similarity">
    <text evidence="3 7">Belongs to the class-III pyridoxal-phosphate-dependent aminotransferase family. HemL subfamily.</text>
</comment>
<keyword evidence="7" id="KW-0963">Cytoplasm</keyword>
<dbReference type="PANTHER" id="PTHR43713">
    <property type="entry name" value="GLUTAMATE-1-SEMIALDEHYDE 2,1-AMINOMUTASE"/>
    <property type="match status" value="1"/>
</dbReference>
<dbReference type="InterPro" id="IPR004639">
    <property type="entry name" value="4pyrrol_synth_GluAld_NH2Trfase"/>
</dbReference>
<dbReference type="InterPro" id="IPR005814">
    <property type="entry name" value="Aminotrans_3"/>
</dbReference>
<proteinExistence type="inferred from homology"/>
<name>I4EDT5_9BACT</name>
<dbReference type="InterPro" id="IPR015424">
    <property type="entry name" value="PyrdxlP-dep_Trfase"/>
</dbReference>
<dbReference type="GO" id="GO:0005737">
    <property type="term" value="C:cytoplasm"/>
    <property type="evidence" value="ECO:0007669"/>
    <property type="project" value="UniProtKB-SubCell"/>
</dbReference>
<keyword evidence="5 7" id="KW-0413">Isomerase</keyword>
<dbReference type="Gene3D" id="3.40.640.10">
    <property type="entry name" value="Type I PLP-dependent aspartate aminotransferase-like (Major domain)"/>
    <property type="match status" value="1"/>
</dbReference>
<comment type="pathway">
    <text evidence="2">Porphyrin-containing compound metabolism; protoporphyrin-IX biosynthesis; 5-aminolevulinate from L-glutamyl-tRNA(Glu): step 2/2.</text>
</comment>
<dbReference type="Proteomes" id="UP000004221">
    <property type="component" value="Unassembled WGS sequence"/>
</dbReference>
<evidence type="ECO:0000256" key="5">
    <source>
        <dbReference type="ARBA" id="ARBA00023235"/>
    </source>
</evidence>
<dbReference type="AlphaFoldDB" id="I4EDT5"/>
<gene>
    <name evidence="7 9" type="primary">hemL</name>
    <name evidence="9" type="ORF">NITHO_160004</name>
</gene>
<dbReference type="Gene3D" id="3.90.1150.10">
    <property type="entry name" value="Aspartate Aminotransferase, domain 1"/>
    <property type="match status" value="1"/>
</dbReference>
<comment type="subunit">
    <text evidence="7">Homodimer.</text>
</comment>
<keyword evidence="4 7" id="KW-0663">Pyridoxal phosphate</keyword>
<feature type="modified residue" description="N6-(pyridoxal phosphate)lysine" evidence="7">
    <location>
        <position position="283"/>
    </location>
</feature>
<dbReference type="EC" id="5.4.3.8" evidence="7"/>
<dbReference type="GO" id="GO:0008483">
    <property type="term" value="F:transaminase activity"/>
    <property type="evidence" value="ECO:0007669"/>
    <property type="project" value="UniProtKB-KW"/>
</dbReference>
<evidence type="ECO:0000256" key="3">
    <source>
        <dbReference type="ARBA" id="ARBA00008981"/>
    </source>
</evidence>
<dbReference type="NCBIfam" id="NF000818">
    <property type="entry name" value="PRK00062.1"/>
    <property type="match status" value="1"/>
</dbReference>
<dbReference type="UniPathway" id="UPA00251">
    <property type="reaction ID" value="UER00317"/>
</dbReference>
<keyword evidence="6 7" id="KW-0627">Porphyrin biosynthesis</keyword>
<dbReference type="Pfam" id="PF00202">
    <property type="entry name" value="Aminotran_3"/>
    <property type="match status" value="1"/>
</dbReference>
<sequence length="450" mass="46976">MVAGGDVSRGRNGRKGQIVSRSEQAFEQARRYLPGGVNSPVRAFRAVGGMPPFIERAAGSRLYDIDGNAYIDYVCSWGPLIAGHAHPQVVEQLHAAIERGTSYGAPTTAETALAQMVVEMIPSIEMVRFVNSGTEATMSAIRLARGATGRDKIVKFTGCYHGHADSLLASAGSGVLTLGIPSSPGVTAGTAADTISLPYNDLDMVEQVFAASGDQIAAVIVEPVAGNMGVIPPAEGFLAGLREITTQYGAVLIFDEVITGFRLAPGGAQERFGVIPDLTCLGKIIGGGLPVGAYGGRRDLMEQMAPLGPVYQAGTLAGNPLAMAAGIATLQILRQAGSHDRLEALGSRLEAGLCDAAEQAGVPVTVNRVGSMLTGFFVEGPVRNYEDAIKADTASYARFHRAMLGWGVYLAPSQFEAAFVSLAHSDDDIGRTIDAAGESLSEVARHGTED</sequence>
<evidence type="ECO:0000256" key="6">
    <source>
        <dbReference type="ARBA" id="ARBA00023244"/>
    </source>
</evidence>
<comment type="catalytic activity">
    <reaction evidence="7">
        <text>(S)-4-amino-5-oxopentanoate = 5-aminolevulinate</text>
        <dbReference type="Rhea" id="RHEA:14265"/>
        <dbReference type="ChEBI" id="CHEBI:57501"/>
        <dbReference type="ChEBI" id="CHEBI:356416"/>
        <dbReference type="EC" id="5.4.3.8"/>
    </reaction>
</comment>
<evidence type="ECO:0000313" key="9">
    <source>
        <dbReference type="EMBL" id="CCF82847.1"/>
    </source>
</evidence>
<dbReference type="SUPFAM" id="SSF53383">
    <property type="entry name" value="PLP-dependent transferases"/>
    <property type="match status" value="1"/>
</dbReference>
<dbReference type="InterPro" id="IPR049704">
    <property type="entry name" value="Aminotrans_3_PPA_site"/>
</dbReference>
<dbReference type="NCBIfam" id="TIGR00713">
    <property type="entry name" value="hemL"/>
    <property type="match status" value="1"/>
</dbReference>
<evidence type="ECO:0000256" key="4">
    <source>
        <dbReference type="ARBA" id="ARBA00022898"/>
    </source>
</evidence>
<keyword evidence="9" id="KW-0032">Aminotransferase</keyword>
<organism evidence="9 10">
    <name type="scientific">Nitrolancea hollandica Lb</name>
    <dbReference type="NCBI Taxonomy" id="1129897"/>
    <lineage>
        <taxon>Bacteria</taxon>
        <taxon>Pseudomonadati</taxon>
        <taxon>Thermomicrobiota</taxon>
        <taxon>Thermomicrobia</taxon>
        <taxon>Sphaerobacterales</taxon>
        <taxon>Sphaerobacterineae</taxon>
        <taxon>Sphaerobacteraceae</taxon>
        <taxon>Nitrolancea</taxon>
    </lineage>
</organism>
<comment type="cofactor">
    <cofactor evidence="1 7">
        <name>pyridoxal 5'-phosphate</name>
        <dbReference type="ChEBI" id="CHEBI:597326"/>
    </cofactor>
</comment>
<comment type="caution">
    <text evidence="9">The sequence shown here is derived from an EMBL/GenBank/DDBJ whole genome shotgun (WGS) entry which is preliminary data.</text>
</comment>
<evidence type="ECO:0000256" key="2">
    <source>
        <dbReference type="ARBA" id="ARBA00004819"/>
    </source>
</evidence>
<feature type="region of interest" description="Disordered" evidence="8">
    <location>
        <begin position="1"/>
        <end position="21"/>
    </location>
</feature>
<evidence type="ECO:0000256" key="8">
    <source>
        <dbReference type="SAM" id="MobiDB-lite"/>
    </source>
</evidence>
<dbReference type="HAMAP" id="MF_00375">
    <property type="entry name" value="HemL_aminotrans_3"/>
    <property type="match status" value="1"/>
</dbReference>
<evidence type="ECO:0000256" key="1">
    <source>
        <dbReference type="ARBA" id="ARBA00001933"/>
    </source>
</evidence>
<dbReference type="PANTHER" id="PTHR43713:SF3">
    <property type="entry name" value="GLUTAMATE-1-SEMIALDEHYDE 2,1-AMINOMUTASE 1, CHLOROPLASTIC-RELATED"/>
    <property type="match status" value="1"/>
</dbReference>
<comment type="subcellular location">
    <subcellularLocation>
        <location evidence="7">Cytoplasm</location>
    </subcellularLocation>
</comment>
<dbReference type="CDD" id="cd00610">
    <property type="entry name" value="OAT_like"/>
    <property type="match status" value="1"/>
</dbReference>
<dbReference type="InterPro" id="IPR015421">
    <property type="entry name" value="PyrdxlP-dep_Trfase_major"/>
</dbReference>
<dbReference type="EMBL" id="CAGS01000068">
    <property type="protein sequence ID" value="CCF82847.1"/>
    <property type="molecule type" value="Genomic_DNA"/>
</dbReference>
<dbReference type="InterPro" id="IPR015422">
    <property type="entry name" value="PyrdxlP-dep_Trfase_small"/>
</dbReference>
<keyword evidence="9" id="KW-0808">Transferase</keyword>
<dbReference type="GO" id="GO:0042286">
    <property type="term" value="F:glutamate-1-semialdehyde 2,1-aminomutase activity"/>
    <property type="evidence" value="ECO:0007669"/>
    <property type="project" value="UniProtKB-UniRule"/>
</dbReference>
<dbReference type="PROSITE" id="PS00600">
    <property type="entry name" value="AA_TRANSFER_CLASS_3"/>
    <property type="match status" value="1"/>
</dbReference>
<accession>I4EDT5</accession>
<dbReference type="FunFam" id="3.40.640.10:FF:000021">
    <property type="entry name" value="Glutamate-1-semialdehyde 2,1-aminomutase"/>
    <property type="match status" value="1"/>
</dbReference>
<protein>
    <recommendedName>
        <fullName evidence="7">Glutamate-1-semialdehyde 2,1-aminomutase</fullName>
        <shortName evidence="7">GSA</shortName>
        <ecNumber evidence="7">5.4.3.8</ecNumber>
    </recommendedName>
    <alternativeName>
        <fullName evidence="7">Glutamate-1-semialdehyde aminotransferase</fullName>
        <shortName evidence="7">GSA-AT</shortName>
    </alternativeName>
</protein>
<evidence type="ECO:0000313" key="10">
    <source>
        <dbReference type="Proteomes" id="UP000004221"/>
    </source>
</evidence>
<keyword evidence="10" id="KW-1185">Reference proteome</keyword>
<dbReference type="GO" id="GO:0030170">
    <property type="term" value="F:pyridoxal phosphate binding"/>
    <property type="evidence" value="ECO:0007669"/>
    <property type="project" value="InterPro"/>
</dbReference>
<reference evidence="9 10" key="1">
    <citation type="journal article" date="2012" name="ISME J.">
        <title>Nitrification expanded: discovery, physiology and genomics of a nitrite-oxidizing bacterium from the phylum Chloroflexi.</title>
        <authorList>
            <person name="Sorokin D.Y."/>
            <person name="Lucker S."/>
            <person name="Vejmelkova D."/>
            <person name="Kostrikina N.A."/>
            <person name="Kleerebezem R."/>
            <person name="Rijpstra W.I."/>
            <person name="Damste J.S."/>
            <person name="Le Paslier D."/>
            <person name="Muyzer G."/>
            <person name="Wagner M."/>
            <person name="van Loosdrecht M.C."/>
            <person name="Daims H."/>
        </authorList>
    </citation>
    <scope>NUCLEOTIDE SEQUENCE [LARGE SCALE GENOMIC DNA]</scope>
    <source>
        <strain evidence="10">none</strain>
    </source>
</reference>
<evidence type="ECO:0000256" key="7">
    <source>
        <dbReference type="HAMAP-Rule" id="MF_00375"/>
    </source>
</evidence>
<dbReference type="GO" id="GO:0006782">
    <property type="term" value="P:protoporphyrinogen IX biosynthetic process"/>
    <property type="evidence" value="ECO:0007669"/>
    <property type="project" value="UniProtKB-UniRule"/>
</dbReference>